<organism evidence="12">
    <name type="scientific">Nippostrongylus brasiliensis</name>
    <name type="common">Rat hookworm</name>
    <dbReference type="NCBI Taxonomy" id="27835"/>
    <lineage>
        <taxon>Eukaryota</taxon>
        <taxon>Metazoa</taxon>
        <taxon>Ecdysozoa</taxon>
        <taxon>Nematoda</taxon>
        <taxon>Chromadorea</taxon>
        <taxon>Rhabditida</taxon>
        <taxon>Rhabditina</taxon>
        <taxon>Rhabditomorpha</taxon>
        <taxon>Strongyloidea</taxon>
        <taxon>Heligmosomidae</taxon>
        <taxon>Nippostrongylus</taxon>
    </lineage>
</organism>
<proteinExistence type="predicted"/>
<dbReference type="GO" id="GO:0015074">
    <property type="term" value="P:DNA integration"/>
    <property type="evidence" value="ECO:0007669"/>
    <property type="project" value="InterPro"/>
</dbReference>
<feature type="compositionally biased region" description="Basic and acidic residues" evidence="7">
    <location>
        <begin position="1685"/>
        <end position="1698"/>
    </location>
</feature>
<dbReference type="PANTHER" id="PTHR47331">
    <property type="entry name" value="PHD-TYPE DOMAIN-CONTAINING PROTEIN"/>
    <property type="match status" value="1"/>
</dbReference>
<dbReference type="Gene3D" id="1.10.340.70">
    <property type="match status" value="1"/>
</dbReference>
<evidence type="ECO:0000313" key="10">
    <source>
        <dbReference type="EMBL" id="VDL64515.1"/>
    </source>
</evidence>
<keyword evidence="8" id="KW-1133">Transmembrane helix</keyword>
<keyword evidence="11" id="KW-1185">Reference proteome</keyword>
<dbReference type="PANTHER" id="PTHR47331:SF5">
    <property type="entry name" value="RIBONUCLEASE H"/>
    <property type="match status" value="1"/>
</dbReference>
<feature type="region of interest" description="Disordered" evidence="7">
    <location>
        <begin position="1683"/>
        <end position="1712"/>
    </location>
</feature>
<dbReference type="STRING" id="27835.A0A0N4XFA7"/>
<dbReference type="InterPro" id="IPR008042">
    <property type="entry name" value="Retrotrans_Pao"/>
</dbReference>
<evidence type="ECO:0000259" key="9">
    <source>
        <dbReference type="PROSITE" id="PS50994"/>
    </source>
</evidence>
<name>A0A0N4XFA7_NIPBR</name>
<feature type="region of interest" description="Disordered" evidence="7">
    <location>
        <begin position="279"/>
        <end position="343"/>
    </location>
</feature>
<feature type="transmembrane region" description="Helical" evidence="8">
    <location>
        <begin position="2416"/>
        <end position="2443"/>
    </location>
</feature>
<feature type="compositionally biased region" description="Polar residues" evidence="7">
    <location>
        <begin position="319"/>
        <end position="334"/>
    </location>
</feature>
<keyword evidence="1" id="KW-0808">Transferase</keyword>
<dbReference type="GO" id="GO:0003676">
    <property type="term" value="F:nucleic acid binding"/>
    <property type="evidence" value="ECO:0007669"/>
    <property type="project" value="InterPro"/>
</dbReference>
<evidence type="ECO:0000256" key="7">
    <source>
        <dbReference type="SAM" id="MobiDB-lite"/>
    </source>
</evidence>
<evidence type="ECO:0000256" key="5">
    <source>
        <dbReference type="ARBA" id="ARBA00022801"/>
    </source>
</evidence>
<reference evidence="12" key="1">
    <citation type="submission" date="2017-02" db="UniProtKB">
        <authorList>
            <consortium name="WormBaseParasite"/>
        </authorList>
    </citation>
    <scope>IDENTIFICATION</scope>
</reference>
<evidence type="ECO:0000313" key="11">
    <source>
        <dbReference type="Proteomes" id="UP000271162"/>
    </source>
</evidence>
<dbReference type="Pfam" id="PF03564">
    <property type="entry name" value="DUF1759"/>
    <property type="match status" value="1"/>
</dbReference>
<dbReference type="Pfam" id="PF05380">
    <property type="entry name" value="Peptidase_A17"/>
    <property type="match status" value="1"/>
</dbReference>
<dbReference type="Gene3D" id="2.60.98.50">
    <property type="match status" value="1"/>
</dbReference>
<dbReference type="Pfam" id="PF17921">
    <property type="entry name" value="Integrase_H2C2"/>
    <property type="match status" value="1"/>
</dbReference>
<dbReference type="InterPro" id="IPR012337">
    <property type="entry name" value="RNaseH-like_sf"/>
</dbReference>
<dbReference type="InterPro" id="IPR036397">
    <property type="entry name" value="RNaseH_sf"/>
</dbReference>
<accession>A0A0N4XFA7</accession>
<dbReference type="GO" id="GO:0042575">
    <property type="term" value="C:DNA polymerase complex"/>
    <property type="evidence" value="ECO:0007669"/>
    <property type="project" value="UniProtKB-ARBA"/>
</dbReference>
<dbReference type="EMBL" id="UYSL01000855">
    <property type="protein sequence ID" value="VDL64515.1"/>
    <property type="molecule type" value="Genomic_DNA"/>
</dbReference>
<dbReference type="SUPFAM" id="SSF53098">
    <property type="entry name" value="Ribonuclease H-like"/>
    <property type="match status" value="1"/>
</dbReference>
<dbReference type="InterPro" id="IPR043502">
    <property type="entry name" value="DNA/RNA_pol_sf"/>
</dbReference>
<evidence type="ECO:0000313" key="12">
    <source>
        <dbReference type="WBParaSite" id="NBR_0000120901-mRNA-1"/>
    </source>
</evidence>
<sequence>MSSLAVSKLPQIPIPIFTGKRWDWENFWALFQANVHNQDLTDLQKFNYLLSSLKGEARQSISRFHVSATNYSKAIEHLRKRYGSKDGIIIDLNRSLSTCVARGPTTADQRHLYDRLSALVSQLEEQSENVDSQLTIQTVLHKFHGRIQRAAMEQRLQDDGRDNIDWTLNRWLTTIDTIITKEEILKDMLATTTETRKRSPTREKWKGNGACECCGNMEHKWNFCPKIPSPQARKAFLVDTRRCLNCASRFHQASSCQSGNCRKCGGKHHTAICYKGNLREQGREEKPPTATQRVTQAPKEHKSASHLHQKRSTIKRSSRQPTNFSRQHAVTSETMEQEPPNEENTAVLHVNEGPNKTSSARKKVILLAGSTNVLDSSGSMRSVTVLLDTGSELSFVEESLAQELALPVKGNSSLNISTFGSPTPIPKICGITELTLCDIEGMQHHLQLHMNDFLTSTIEQAELDQDDLQFIQKHGIVLSLPTKQQLLHPQILLGCDYLWNFLLPMSRLILPSGLVLIPTKFGYIISGQQTSNTTCEPRSVFTVLQANSEKDVWDRYWSLESSGTEEYTGSQRTETQLINGTVLQYFKETTQHRDDGYYVRLPWKETRHTLPDNKMLALKRLQKVLEIYDENTLRQYDNIFRDQCEKGVIEEVSLDNVHGEGIIHYLPHQAVITPQKETTKLRIVFDASAHYKNSPCLNDVLHQGPLLLPDLVGMLLRFRTHPIAVISDVEKAFLQVRLQEIDRDATRCFWVRDIELPLSPDNTAIYRFTRVIFGLNTSPFLLSATINFHLDQLGPANEMASEIKQNLYVDNLIYGARTPEEAQNKYIMCKEIFEGLNMNLREFMSNCDEFNSAVKATDLSNNRYPKVLGIPWITNKDKIILRATMKPARKCTKRIVAQQIASVFDPLGLLVPLLLPAKVFLQSLWRDEFSWDQPLPAHLQEQWRLLSGQISTFYKEVDRRIVPGNEGLKLFAFADASQFAIATCVYIATTGNPQLVMAKSKLPSLKTSITIPKQEMNALTLSARVTHFICSAMEPLCSVRFITFFTDSEIVLGWIKNAPSRKDAGTLVINRLKEIRKIVEDMRSKGIECVFRYISTTENPADCGTRGVSSDTSYSHFWWTGPQKIKDSDLLPHDGGVSLPCQPEEDKEQTPTPIVIASLMTKQEKEQDGNTLFCLSRIQSLYKAQKVVAYVMRFIKRAIRSLTEPRKATVLDKIPALRSVSSTRELTGVELKMAKNLIIRDHQAHFATTSRINSLKNLNIRKDEHGLLRCFGRLDYADISIPSRTPVFIAPKTALARLIILEAHGQYHCGIAHTMSIVRERYWIPKLRQQTRSILRKCIPCQKLNGLPYRYPDMDALPKTRVRESHPFEHIGLDYFGPITVTITQGERSKAYGCILTCSTTRLIHLELVEDMTTESFLNALRRFFARRGIPTTITSDNAPTFLLGEKILLDTVKRINEDSTLENTLARREIEWIHITPYAPWQGGFYERLIRSIKHSLYKALGNQVVSLDVLRTMLTEVEAVLNSRPLSYQEEQWDQQPILRPIDFLQRDIILDYPLEYIGGGDATYHTPEEAQQMATQRQVEAALKSSVKLTSNFWKIWSSQYLTGPREHHKVHMDNKRGAGIAPKIGEVVLLCDSSQPRNTWKIGRIVELNCSVPNKAREAIIELPNKSRVRRPVNRLVPLEVQEKKEDDTSKEDSTEIPSQTSSPPTPYTLRKRKAVCYKESDTEDDDGAEDKGSTRKQCYSMNVAKRLPFILTILLYMVATSCALPDSNRTHHLQCTTGGVILSQSSGHPYEICADDYCLSYETPREEEHVQLPPHVTLHDYIVKWRIVDDHETKIMETVCQAAPFCQQVDCTFCVATMANPECWPRTAILLTGLTVYLVVTMCYCFFHVPVVVGKPMLYMLQVTGLAAFVIAKSFLRVLLSMVLRLIRRTQRTRRRRLWSEIAILLTLILTGSKGCQQVDVYGHQIFSCYQTTKGESCHVDTSAVIKINPFKQEACLRLTSNHTTLLELKLLWKFLELTCKSETLLFSRSTSYGLLDSKRCPHAGSCSEQKCGAINRTSQVPELQQANDYPGVTGCVESCGGPGCGCLYLSSGCLFYRIYLIPNDNAVYELFRCTQWKPSVSIEITVTGTHQQEKFRTLHLKPNQPQMFPPLTITLSSLTVPPLPILNSRFISDGNRTAMAPPKFDPPLKCRSWEEAQNMTCVVEENCKCTPAEEKMVCDCDDFNLTAHMLHPTYQLPILRPNLEFSTRDGHLFSRVLHSTTAEFIVRIKDQLRTVSMISDAICSSKAIHVRGCYKCAKGVLVIITCSSSTKEERAEIRCGEQAFTVKCTAQGTRSELRFTSDKAHFVMECSTQCGQAIQNFKIDGTLSYTGSIYTSARRMLNGESEIFSEINLPDFSHLMDVFMRWTGTLLVTVIVVLLALFATYVCVTNAACFFLLRILFRMAGVILRLTLGMLWTIASAPMSHSEDLERRLKRELKRKITIVESSRTRPTEAMIQERLRKYGDACFEAEETIQQARYEYANLLQDKSHVYNRRGGVYHYLVMMKQLHARHTEQKKELISTTLPVGALQVSQRMVRNPCDCR</sequence>
<keyword evidence="4" id="KW-0255">Endonuclease</keyword>
<dbReference type="GO" id="GO:0004190">
    <property type="term" value="F:aspartic-type endopeptidase activity"/>
    <property type="evidence" value="ECO:0007669"/>
    <property type="project" value="InterPro"/>
</dbReference>
<dbReference type="Pfam" id="PF00078">
    <property type="entry name" value="RVT_1"/>
    <property type="match status" value="1"/>
</dbReference>
<keyword evidence="5" id="KW-0378">Hydrolase</keyword>
<dbReference type="InterPro" id="IPR001584">
    <property type="entry name" value="Integrase_cat-core"/>
</dbReference>
<dbReference type="GO" id="GO:0006508">
    <property type="term" value="P:proteolysis"/>
    <property type="evidence" value="ECO:0007669"/>
    <property type="project" value="InterPro"/>
</dbReference>
<dbReference type="Pfam" id="PF18701">
    <property type="entry name" value="DUF5641"/>
    <property type="match status" value="1"/>
</dbReference>
<dbReference type="Pfam" id="PF07245">
    <property type="entry name" value="Phlebovirus_G2"/>
    <property type="match status" value="1"/>
</dbReference>
<dbReference type="Gene3D" id="2.60.40.3770">
    <property type="match status" value="1"/>
</dbReference>
<dbReference type="InterPro" id="IPR040676">
    <property type="entry name" value="DUF5641"/>
</dbReference>
<feature type="compositionally biased region" description="Basic residues" evidence="7">
    <location>
        <begin position="304"/>
        <end position="318"/>
    </location>
</feature>
<reference evidence="10 11" key="2">
    <citation type="submission" date="2018-11" db="EMBL/GenBank/DDBJ databases">
        <authorList>
            <consortium name="Pathogen Informatics"/>
        </authorList>
    </citation>
    <scope>NUCLEOTIDE SEQUENCE [LARGE SCALE GENOMIC DNA]</scope>
</reference>
<feature type="transmembrane region" description="Helical" evidence="8">
    <location>
        <begin position="1873"/>
        <end position="1898"/>
    </location>
</feature>
<dbReference type="InterPro" id="IPR001969">
    <property type="entry name" value="Aspartic_peptidase_AS"/>
</dbReference>
<dbReference type="Proteomes" id="UP000271162">
    <property type="component" value="Unassembled WGS sequence"/>
</dbReference>
<evidence type="ECO:0000256" key="2">
    <source>
        <dbReference type="ARBA" id="ARBA00022695"/>
    </source>
</evidence>
<gene>
    <name evidence="10" type="ORF">NBR_LOCUS1210</name>
</gene>
<dbReference type="PROSITE" id="PS50994">
    <property type="entry name" value="INTEGRASE"/>
    <property type="match status" value="1"/>
</dbReference>
<dbReference type="InterPro" id="IPR008737">
    <property type="entry name" value="DUF1758"/>
</dbReference>
<evidence type="ECO:0000256" key="6">
    <source>
        <dbReference type="ARBA" id="ARBA00022918"/>
    </source>
</evidence>
<dbReference type="Gene3D" id="3.30.420.10">
    <property type="entry name" value="Ribonuclease H-like superfamily/Ribonuclease H"/>
    <property type="match status" value="1"/>
</dbReference>
<dbReference type="GO" id="GO:0004519">
    <property type="term" value="F:endonuclease activity"/>
    <property type="evidence" value="ECO:0007669"/>
    <property type="project" value="UniProtKB-KW"/>
</dbReference>
<keyword evidence="6" id="KW-0695">RNA-directed DNA polymerase</keyword>
<dbReference type="InterPro" id="IPR009878">
    <property type="entry name" value="Phlebovirus_G2_fusion"/>
</dbReference>
<evidence type="ECO:0000256" key="1">
    <source>
        <dbReference type="ARBA" id="ARBA00022679"/>
    </source>
</evidence>
<dbReference type="OMA" id="FWTIFDE"/>
<dbReference type="WBParaSite" id="NBR_0000120901-mRNA-1">
    <property type="protein sequence ID" value="NBR_0000120901-mRNA-1"/>
    <property type="gene ID" value="NBR_0000120901"/>
</dbReference>
<dbReference type="InterPro" id="IPR005312">
    <property type="entry name" value="DUF1759"/>
</dbReference>
<keyword evidence="8" id="KW-0472">Membrane</keyword>
<evidence type="ECO:0000256" key="3">
    <source>
        <dbReference type="ARBA" id="ARBA00022722"/>
    </source>
</evidence>
<dbReference type="GO" id="GO:0003964">
    <property type="term" value="F:RNA-directed DNA polymerase activity"/>
    <property type="evidence" value="ECO:0007669"/>
    <property type="project" value="UniProtKB-KW"/>
</dbReference>
<feature type="transmembrane region" description="Helical" evidence="8">
    <location>
        <begin position="1752"/>
        <end position="1769"/>
    </location>
</feature>
<dbReference type="CDD" id="cd01644">
    <property type="entry name" value="RT_pepA17"/>
    <property type="match status" value="1"/>
</dbReference>
<evidence type="ECO:0000256" key="4">
    <source>
        <dbReference type="ARBA" id="ARBA00022759"/>
    </source>
</evidence>
<keyword evidence="3" id="KW-0540">Nuclease</keyword>
<feature type="transmembrane region" description="Helical" evidence="8">
    <location>
        <begin position="1904"/>
        <end position="1932"/>
    </location>
</feature>
<dbReference type="InterPro" id="IPR041588">
    <property type="entry name" value="Integrase_H2C2"/>
</dbReference>
<protein>
    <submittedName>
        <fullName evidence="12">Integrase catalytic domain-containing protein</fullName>
    </submittedName>
</protein>
<dbReference type="PROSITE" id="PS00141">
    <property type="entry name" value="ASP_PROTEASE"/>
    <property type="match status" value="1"/>
</dbReference>
<dbReference type="InterPro" id="IPR000477">
    <property type="entry name" value="RT_dom"/>
</dbReference>
<evidence type="ECO:0000256" key="8">
    <source>
        <dbReference type="SAM" id="Phobius"/>
    </source>
</evidence>
<keyword evidence="2" id="KW-0548">Nucleotidyltransferase</keyword>
<feature type="domain" description="Integrase catalytic" evidence="9">
    <location>
        <begin position="1363"/>
        <end position="1551"/>
    </location>
</feature>
<dbReference type="SUPFAM" id="SSF56672">
    <property type="entry name" value="DNA/RNA polymerases"/>
    <property type="match status" value="1"/>
</dbReference>
<dbReference type="Pfam" id="PF05585">
    <property type="entry name" value="DUF1758"/>
    <property type="match status" value="1"/>
</dbReference>
<keyword evidence="8" id="KW-0812">Transmembrane</keyword>